<dbReference type="SUPFAM" id="SSF52540">
    <property type="entry name" value="P-loop containing nucleoside triphosphate hydrolases"/>
    <property type="match status" value="1"/>
</dbReference>
<protein>
    <submittedName>
        <fullName evidence="1">Conjugal transfer protein</fullName>
    </submittedName>
</protein>
<dbReference type="Pfam" id="PF12846">
    <property type="entry name" value="AAA_10"/>
    <property type="match status" value="1"/>
</dbReference>
<dbReference type="HOGENOM" id="CLU_064256_0_0_9"/>
<dbReference type="InterPro" id="IPR027417">
    <property type="entry name" value="P-loop_NTPase"/>
</dbReference>
<dbReference type="PANTHER" id="PTHR30121">
    <property type="entry name" value="UNCHARACTERIZED PROTEIN YJGR-RELATED"/>
    <property type="match status" value="1"/>
</dbReference>
<sequence length="439" mass="49285">MVTARGFSELMPFTNTSSGNRIGWYIGRVDNWTGRWDSIAKAIDSSKNIVLYNATVGNKEDIAGKITKNPHIIITGATGQGKSFLAQIIFLSVALQNVKTLYIDPKRELRNHYQEVINSPEFARRYPERKKQIDNFNFVTLDSSLPSNHGVLDPIVVLDKEQAVEVAKNMLEFLLQAVDDVTMDQKTAITEAINAIVERRVAGENVGFKHVLEALRNASSSEIASVGRYLTSIVTNSILELAFSDGTTPGLNYESRVTILEVNNLKLPKDDSTKISDHERNSIALMFALGAFCTHFGERNENEDTIEFFDEAWILMKSAEGKAVIKNMRRIGRSKNNTLALITQSVHDAENDDDTTGFGTIFAFYEKSEREDILRHVNLEVTESNLEWIDNMISGQCLYYDVYGNLNMISVHNLFEDIDMLLKPMKATVSSSLENKYAS</sequence>
<reference evidence="2" key="1">
    <citation type="submission" date="2013-12" db="EMBL/GenBank/DDBJ databases">
        <title>Genome sequences of Streptococcus thermophilus strains MTH17CL396 and M17PTZA496 isolated from Fontina cheese in Valle d'Aosta region (Italy).</title>
        <authorList>
            <person name="Treu L."/>
            <person name="Giacomini A."/>
            <person name="Corich V."/>
            <person name="Vendramin V."/>
            <person name="Bovo B."/>
        </authorList>
    </citation>
    <scope>NUCLEOTIDE SEQUENCE [LARGE SCALE GENOMIC DNA]</scope>
    <source>
        <strain evidence="2">M17PTZA496</strain>
    </source>
</reference>
<name>A0A0E2Q6C4_STRTR</name>
<dbReference type="EMBL" id="AZJT01000009">
    <property type="protein sequence ID" value="ETW91805.1"/>
    <property type="molecule type" value="Genomic_DNA"/>
</dbReference>
<proteinExistence type="predicted"/>
<dbReference type="AlphaFoldDB" id="A0A0E2Q6C4"/>
<dbReference type="InterPro" id="IPR051162">
    <property type="entry name" value="T4SS_component"/>
</dbReference>
<accession>A0A0E2Q6C4</accession>
<dbReference type="Proteomes" id="UP000024559">
    <property type="component" value="Chromosome"/>
</dbReference>
<comment type="caution">
    <text evidence="1">The sequence shown here is derived from an EMBL/GenBank/DDBJ whole genome shotgun (WGS) entry which is preliminary data.</text>
</comment>
<organism evidence="1 2">
    <name type="scientific">Streptococcus thermophilus M17PTZA496</name>
    <dbReference type="NCBI Taxonomy" id="1433289"/>
    <lineage>
        <taxon>Bacteria</taxon>
        <taxon>Bacillati</taxon>
        <taxon>Bacillota</taxon>
        <taxon>Bacilli</taxon>
        <taxon>Lactobacillales</taxon>
        <taxon>Streptococcaceae</taxon>
        <taxon>Streptococcus</taxon>
    </lineage>
</organism>
<dbReference type="Gene3D" id="3.40.50.300">
    <property type="entry name" value="P-loop containing nucleotide triphosphate hydrolases"/>
    <property type="match status" value="2"/>
</dbReference>
<gene>
    <name evidence="1" type="ORF">X841_01010</name>
</gene>
<dbReference type="PANTHER" id="PTHR30121:SF6">
    <property type="entry name" value="SLR6007 PROTEIN"/>
    <property type="match status" value="1"/>
</dbReference>
<dbReference type="PATRIC" id="fig|1433289.7.peg.175"/>
<evidence type="ECO:0000313" key="2">
    <source>
        <dbReference type="Proteomes" id="UP000024559"/>
    </source>
</evidence>
<evidence type="ECO:0000313" key="1">
    <source>
        <dbReference type="EMBL" id="ETW91805.1"/>
    </source>
</evidence>